<dbReference type="SUPFAM" id="SSF58038">
    <property type="entry name" value="SNARE fusion complex"/>
    <property type="match status" value="1"/>
</dbReference>
<reference evidence="4 5" key="1">
    <citation type="submission" date="2020-04" db="EMBL/GenBank/DDBJ databases">
        <title>Perkinsus chesapeaki whole genome sequence.</title>
        <authorList>
            <person name="Bogema D.R."/>
        </authorList>
    </citation>
    <scope>NUCLEOTIDE SEQUENCE [LARGE SCALE GENOMIC DNA]</scope>
    <source>
        <strain evidence="4">ATCC PRA-425</strain>
    </source>
</reference>
<dbReference type="Proteomes" id="UP000591131">
    <property type="component" value="Unassembled WGS sequence"/>
</dbReference>
<name>A0A7J6KVM8_PERCH</name>
<dbReference type="Pfam" id="PF00957">
    <property type="entry name" value="Synaptobrevin"/>
    <property type="match status" value="1"/>
</dbReference>
<sequence>MSMPEMRQPPLVYACIAKGTYVVCEYQPVFAERDPFAPGNRSSLEDIIFTARKDMTEFSRIEKQSHTLVYRSHTINFFREDPYIYVVVAHETEGGVELPSMVLQRMVSGTTRKYNAASSVVAMTRELKEIIVRISRMGDRPSLMDAGNGTSMTKVSQVEDELDAVADIMVENINAVINRGESIASLMDKTSNLGVDARAFRSKAKQVVRKIWWQRAKAHGLLVAIILVSTVGPGVIMDAVYIAGSSEVNHSL</sequence>
<keyword evidence="1" id="KW-0175">Coiled coil</keyword>
<dbReference type="PROSITE" id="PS50892">
    <property type="entry name" value="V_SNARE"/>
    <property type="match status" value="1"/>
</dbReference>
<evidence type="ECO:0000259" key="3">
    <source>
        <dbReference type="PROSITE" id="PS50892"/>
    </source>
</evidence>
<dbReference type="PANTHER" id="PTHR21136:SF168">
    <property type="entry name" value="VESICLE-ASSOCIATED MEMBRANE PROTEIN 9"/>
    <property type="match status" value="1"/>
</dbReference>
<feature type="domain" description="V-SNARE coiled-coil homology" evidence="3">
    <location>
        <begin position="154"/>
        <end position="214"/>
    </location>
</feature>
<gene>
    <name evidence="4" type="ORF">FOL47_001001</name>
</gene>
<dbReference type="EMBL" id="JAAPAO010001211">
    <property type="protein sequence ID" value="KAF4650649.1"/>
    <property type="molecule type" value="Genomic_DNA"/>
</dbReference>
<keyword evidence="2" id="KW-0812">Transmembrane</keyword>
<evidence type="ECO:0000313" key="5">
    <source>
        <dbReference type="Proteomes" id="UP000591131"/>
    </source>
</evidence>
<dbReference type="AlphaFoldDB" id="A0A7J6KVM8"/>
<dbReference type="Gene3D" id="3.30.450.50">
    <property type="entry name" value="Longin domain"/>
    <property type="match status" value="1"/>
</dbReference>
<dbReference type="InterPro" id="IPR042855">
    <property type="entry name" value="V_SNARE_CC"/>
</dbReference>
<dbReference type="OrthoDB" id="248747at2759"/>
<dbReference type="InterPro" id="IPR051097">
    <property type="entry name" value="Synaptobrevin-like_transport"/>
</dbReference>
<evidence type="ECO:0000256" key="1">
    <source>
        <dbReference type="PROSITE-ProRule" id="PRU00290"/>
    </source>
</evidence>
<comment type="caution">
    <text evidence="4">The sequence shown here is derived from an EMBL/GenBank/DDBJ whole genome shotgun (WGS) entry which is preliminary data.</text>
</comment>
<evidence type="ECO:0000313" key="4">
    <source>
        <dbReference type="EMBL" id="KAF4650649.1"/>
    </source>
</evidence>
<feature type="transmembrane region" description="Helical" evidence="2">
    <location>
        <begin position="220"/>
        <end position="243"/>
    </location>
</feature>
<organism evidence="4 5">
    <name type="scientific">Perkinsus chesapeaki</name>
    <name type="common">Clam parasite</name>
    <name type="synonym">Perkinsus andrewsi</name>
    <dbReference type="NCBI Taxonomy" id="330153"/>
    <lineage>
        <taxon>Eukaryota</taxon>
        <taxon>Sar</taxon>
        <taxon>Alveolata</taxon>
        <taxon>Perkinsozoa</taxon>
        <taxon>Perkinsea</taxon>
        <taxon>Perkinsida</taxon>
        <taxon>Perkinsidae</taxon>
        <taxon>Perkinsus</taxon>
    </lineage>
</organism>
<keyword evidence="2" id="KW-0472">Membrane</keyword>
<proteinExistence type="predicted"/>
<keyword evidence="5" id="KW-1185">Reference proteome</keyword>
<protein>
    <recommendedName>
        <fullName evidence="3">V-SNARE coiled-coil homology domain-containing protein</fullName>
    </recommendedName>
</protein>
<dbReference type="Gene3D" id="1.20.5.110">
    <property type="match status" value="1"/>
</dbReference>
<dbReference type="PANTHER" id="PTHR21136">
    <property type="entry name" value="SNARE PROTEINS"/>
    <property type="match status" value="1"/>
</dbReference>
<accession>A0A7J6KVM8</accession>
<keyword evidence="2" id="KW-1133">Transmembrane helix</keyword>
<evidence type="ECO:0000256" key="2">
    <source>
        <dbReference type="SAM" id="Phobius"/>
    </source>
</evidence>